<dbReference type="InterPro" id="IPR012337">
    <property type="entry name" value="RNaseH-like_sf"/>
</dbReference>
<accession>A0ABW1XNB3</accession>
<feature type="domain" description="Exonuclease" evidence="4">
    <location>
        <begin position="38"/>
        <end position="211"/>
    </location>
</feature>
<organism evidence="5 6">
    <name type="scientific">Pseudobowmanella zhangzhouensis</name>
    <dbReference type="NCBI Taxonomy" id="1537679"/>
    <lineage>
        <taxon>Bacteria</taxon>
        <taxon>Pseudomonadati</taxon>
        <taxon>Pseudomonadota</taxon>
        <taxon>Gammaproteobacteria</taxon>
        <taxon>Alteromonadales</taxon>
        <taxon>Alteromonadaceae</taxon>
    </lineage>
</organism>
<dbReference type="PANTHER" id="PTHR30231">
    <property type="entry name" value="DNA POLYMERASE III SUBUNIT EPSILON"/>
    <property type="match status" value="1"/>
</dbReference>
<dbReference type="GO" id="GO:0004527">
    <property type="term" value="F:exonuclease activity"/>
    <property type="evidence" value="ECO:0007669"/>
    <property type="project" value="UniProtKB-KW"/>
</dbReference>
<sequence length="225" mass="25781">MWLGLRRRWHARKIEKTLLGKYLQAPLISHRQDWKDVTWLGVDIETTDLDPAKGEIVSIGWVPMRGGKILLGEARQLFVTIRKEVGQSAVFHQISDDDLRHGMKASEMLAEFLQAARGSVLVFHNAQLDMAFLNKLSRRIYGAPMLSQIADTLIWEKNKIFSHYQHIPPDTLRLHNCRRRYNLPIYPAHSALTDALATIELLMAQIYNMGNQVNVGDVLRKSSPF</sequence>
<keyword evidence="1" id="KW-0540">Nuclease</keyword>
<proteinExistence type="predicted"/>
<keyword evidence="3 5" id="KW-0269">Exonuclease</keyword>
<dbReference type="PANTHER" id="PTHR30231:SF4">
    <property type="entry name" value="PROTEIN NEN2"/>
    <property type="match status" value="1"/>
</dbReference>
<reference evidence="6" key="1">
    <citation type="journal article" date="2019" name="Int. J. Syst. Evol. Microbiol.">
        <title>The Global Catalogue of Microorganisms (GCM) 10K type strain sequencing project: providing services to taxonomists for standard genome sequencing and annotation.</title>
        <authorList>
            <consortium name="The Broad Institute Genomics Platform"/>
            <consortium name="The Broad Institute Genome Sequencing Center for Infectious Disease"/>
            <person name="Wu L."/>
            <person name="Ma J."/>
        </authorList>
    </citation>
    <scope>NUCLEOTIDE SEQUENCE [LARGE SCALE GENOMIC DNA]</scope>
    <source>
        <strain evidence="6">CGMCC 1.16031</strain>
    </source>
</reference>
<dbReference type="EMBL" id="JBHSUS010000001">
    <property type="protein sequence ID" value="MFC6441276.1"/>
    <property type="molecule type" value="Genomic_DNA"/>
</dbReference>
<evidence type="ECO:0000313" key="5">
    <source>
        <dbReference type="EMBL" id="MFC6441276.1"/>
    </source>
</evidence>
<dbReference type="SUPFAM" id="SSF53098">
    <property type="entry name" value="Ribonuclease H-like"/>
    <property type="match status" value="1"/>
</dbReference>
<gene>
    <name evidence="5" type="ORF">ACFP85_14075</name>
</gene>
<evidence type="ECO:0000259" key="4">
    <source>
        <dbReference type="SMART" id="SM00479"/>
    </source>
</evidence>
<dbReference type="Proteomes" id="UP001596364">
    <property type="component" value="Unassembled WGS sequence"/>
</dbReference>
<keyword evidence="6" id="KW-1185">Reference proteome</keyword>
<evidence type="ECO:0000256" key="1">
    <source>
        <dbReference type="ARBA" id="ARBA00022722"/>
    </source>
</evidence>
<dbReference type="SMART" id="SM00479">
    <property type="entry name" value="EXOIII"/>
    <property type="match status" value="1"/>
</dbReference>
<dbReference type="Gene3D" id="3.30.420.10">
    <property type="entry name" value="Ribonuclease H-like superfamily/Ribonuclease H"/>
    <property type="match status" value="1"/>
</dbReference>
<name>A0ABW1XNB3_9ALTE</name>
<evidence type="ECO:0000313" key="6">
    <source>
        <dbReference type="Proteomes" id="UP001596364"/>
    </source>
</evidence>
<dbReference type="InterPro" id="IPR036397">
    <property type="entry name" value="RNaseH_sf"/>
</dbReference>
<dbReference type="Pfam" id="PF00929">
    <property type="entry name" value="RNase_T"/>
    <property type="match status" value="1"/>
</dbReference>
<dbReference type="CDD" id="cd06127">
    <property type="entry name" value="DEDDh"/>
    <property type="match status" value="1"/>
</dbReference>
<evidence type="ECO:0000256" key="2">
    <source>
        <dbReference type="ARBA" id="ARBA00022801"/>
    </source>
</evidence>
<dbReference type="RefSeq" id="WP_131257956.1">
    <property type="nucleotide sequence ID" value="NZ_JBHSUS010000001.1"/>
</dbReference>
<evidence type="ECO:0000256" key="3">
    <source>
        <dbReference type="ARBA" id="ARBA00022839"/>
    </source>
</evidence>
<protein>
    <submittedName>
        <fullName evidence="5">Exonuclease domain-containing protein</fullName>
    </submittedName>
</protein>
<comment type="caution">
    <text evidence="5">The sequence shown here is derived from an EMBL/GenBank/DDBJ whole genome shotgun (WGS) entry which is preliminary data.</text>
</comment>
<keyword evidence="2" id="KW-0378">Hydrolase</keyword>
<dbReference type="InterPro" id="IPR013520">
    <property type="entry name" value="Ribonucl_H"/>
</dbReference>